<comment type="subcellular location">
    <subcellularLocation>
        <location evidence="1">Membrane</location>
        <topology evidence="1">Multi-pass membrane protein</topology>
    </subcellularLocation>
</comment>
<accession>A0A9W9VH60</accession>
<dbReference type="EMBL" id="JAPZBS010000002">
    <property type="protein sequence ID" value="KAJ5382058.1"/>
    <property type="molecule type" value="Genomic_DNA"/>
</dbReference>
<gene>
    <name evidence="8" type="ORF">N7496_004486</name>
</gene>
<dbReference type="GO" id="GO:0016020">
    <property type="term" value="C:membrane"/>
    <property type="evidence" value="ECO:0007669"/>
    <property type="project" value="UniProtKB-SubCell"/>
</dbReference>
<name>A0A9W9VH60_9EURO</name>
<organism evidence="8 9">
    <name type="scientific">Penicillium cataractarum</name>
    <dbReference type="NCBI Taxonomy" id="2100454"/>
    <lineage>
        <taxon>Eukaryota</taxon>
        <taxon>Fungi</taxon>
        <taxon>Dikarya</taxon>
        <taxon>Ascomycota</taxon>
        <taxon>Pezizomycotina</taxon>
        <taxon>Eurotiomycetes</taxon>
        <taxon>Eurotiomycetidae</taxon>
        <taxon>Eurotiales</taxon>
        <taxon>Aspergillaceae</taxon>
        <taxon>Penicillium</taxon>
    </lineage>
</organism>
<feature type="transmembrane region" description="Helical" evidence="6">
    <location>
        <begin position="387"/>
        <end position="408"/>
    </location>
</feature>
<dbReference type="OrthoDB" id="2985014at2759"/>
<evidence type="ECO:0000313" key="9">
    <source>
        <dbReference type="Proteomes" id="UP001147782"/>
    </source>
</evidence>
<feature type="transmembrane region" description="Helical" evidence="6">
    <location>
        <begin position="297"/>
        <end position="316"/>
    </location>
</feature>
<feature type="transmembrane region" description="Helical" evidence="6">
    <location>
        <begin position="328"/>
        <end position="348"/>
    </location>
</feature>
<dbReference type="GO" id="GO:0022857">
    <property type="term" value="F:transmembrane transporter activity"/>
    <property type="evidence" value="ECO:0007669"/>
    <property type="project" value="InterPro"/>
</dbReference>
<protein>
    <recommendedName>
        <fullName evidence="7">Major facilitator superfamily (MFS) profile domain-containing protein</fullName>
    </recommendedName>
</protein>
<keyword evidence="9" id="KW-1185">Reference proteome</keyword>
<dbReference type="InterPro" id="IPR020846">
    <property type="entry name" value="MFS_dom"/>
</dbReference>
<evidence type="ECO:0000259" key="7">
    <source>
        <dbReference type="PROSITE" id="PS50850"/>
    </source>
</evidence>
<dbReference type="PROSITE" id="PS50850">
    <property type="entry name" value="MFS"/>
    <property type="match status" value="1"/>
</dbReference>
<feature type="transmembrane region" description="Helical" evidence="6">
    <location>
        <begin position="125"/>
        <end position="148"/>
    </location>
</feature>
<feature type="transmembrane region" description="Helical" evidence="6">
    <location>
        <begin position="160"/>
        <end position="181"/>
    </location>
</feature>
<keyword evidence="2" id="KW-0813">Transport</keyword>
<dbReference type="InterPro" id="IPR036259">
    <property type="entry name" value="MFS_trans_sf"/>
</dbReference>
<dbReference type="PANTHER" id="PTHR43791">
    <property type="entry name" value="PERMEASE-RELATED"/>
    <property type="match status" value="1"/>
</dbReference>
<dbReference type="PANTHER" id="PTHR43791:SF32">
    <property type="entry name" value="MAJOR FACILITATOR SUPERFAMILY (MFS) PROFILE DOMAIN-CONTAINING PROTEIN"/>
    <property type="match status" value="1"/>
</dbReference>
<dbReference type="Pfam" id="PF07690">
    <property type="entry name" value="MFS_1"/>
    <property type="match status" value="1"/>
</dbReference>
<evidence type="ECO:0000313" key="8">
    <source>
        <dbReference type="EMBL" id="KAJ5382058.1"/>
    </source>
</evidence>
<feature type="domain" description="Major facilitator superfamily (MFS) profile" evidence="7">
    <location>
        <begin position="34"/>
        <end position="462"/>
    </location>
</feature>
<feature type="transmembrane region" description="Helical" evidence="6">
    <location>
        <begin position="100"/>
        <end position="119"/>
    </location>
</feature>
<dbReference type="Gene3D" id="1.20.1250.20">
    <property type="entry name" value="MFS general substrate transporter like domains"/>
    <property type="match status" value="2"/>
</dbReference>
<feature type="transmembrane region" description="Helical" evidence="6">
    <location>
        <begin position="193"/>
        <end position="217"/>
    </location>
</feature>
<sequence>MLKSWVACLRIQKGSLTKQPKSAAELRRIADFQVLPLLLVGFATYQLDRTNLSSALTGGLADDLSISQNTINLGNQLMFLGVIALEIPSNVVLYKIGPRWWIGGQVLVFGIIAALQIFIRNESEFLLTRAILGLAEAGYIPGAMFTLSTWYTKAEITKRIAIFFFGMFGGTAISPLLGAGILKLDGHGGLLGWQWIFLDAVEGVWSVAISLLLLIFLPQRASYELVSQHKCMATNGWSIKDGNRRLPLAEVWRIITCIRKWPHFLATACVFATWSPLTTYTPSIIMSLGFSRVKANALAAVASILTLPVVLFFAWFSDKTKRRGMTVMIAISAYLVAIVILRTAQPFASRWCKFGMWTAVNGLAVGYHPIHNAWIQIKCRTPEERSIFLAYLVVVSATSGLMGGSQLFREDESSTLYPRGLLIMIGLVFLGLVLTALQEIIYFLEDRDAKTKSDSVDSNSAC</sequence>
<dbReference type="InterPro" id="IPR011701">
    <property type="entry name" value="MFS"/>
</dbReference>
<keyword evidence="4 6" id="KW-1133">Transmembrane helix</keyword>
<proteinExistence type="predicted"/>
<dbReference type="AlphaFoldDB" id="A0A9W9VH60"/>
<evidence type="ECO:0000256" key="3">
    <source>
        <dbReference type="ARBA" id="ARBA00022692"/>
    </source>
</evidence>
<evidence type="ECO:0000256" key="6">
    <source>
        <dbReference type="SAM" id="Phobius"/>
    </source>
</evidence>
<keyword evidence="5 6" id="KW-0472">Membrane</keyword>
<feature type="transmembrane region" description="Helical" evidence="6">
    <location>
        <begin position="261"/>
        <end position="277"/>
    </location>
</feature>
<feature type="transmembrane region" description="Helical" evidence="6">
    <location>
        <begin position="420"/>
        <end position="444"/>
    </location>
</feature>
<comment type="caution">
    <text evidence="8">The sequence shown here is derived from an EMBL/GenBank/DDBJ whole genome shotgun (WGS) entry which is preliminary data.</text>
</comment>
<evidence type="ECO:0000256" key="1">
    <source>
        <dbReference type="ARBA" id="ARBA00004141"/>
    </source>
</evidence>
<dbReference type="Proteomes" id="UP001147782">
    <property type="component" value="Unassembled WGS sequence"/>
</dbReference>
<evidence type="ECO:0000256" key="5">
    <source>
        <dbReference type="ARBA" id="ARBA00023136"/>
    </source>
</evidence>
<evidence type="ECO:0000256" key="4">
    <source>
        <dbReference type="ARBA" id="ARBA00022989"/>
    </source>
</evidence>
<dbReference type="SUPFAM" id="SSF103473">
    <property type="entry name" value="MFS general substrate transporter"/>
    <property type="match status" value="1"/>
</dbReference>
<evidence type="ECO:0000256" key="2">
    <source>
        <dbReference type="ARBA" id="ARBA00022448"/>
    </source>
</evidence>
<reference evidence="8" key="1">
    <citation type="submission" date="2022-11" db="EMBL/GenBank/DDBJ databases">
        <authorList>
            <person name="Petersen C."/>
        </authorList>
    </citation>
    <scope>NUCLEOTIDE SEQUENCE</scope>
    <source>
        <strain evidence="8">IBT 29864</strain>
    </source>
</reference>
<dbReference type="GeneID" id="81436594"/>
<reference evidence="8" key="2">
    <citation type="journal article" date="2023" name="IMA Fungus">
        <title>Comparative genomic study of the Penicillium genus elucidates a diverse pangenome and 15 lateral gene transfer events.</title>
        <authorList>
            <person name="Petersen C."/>
            <person name="Sorensen T."/>
            <person name="Nielsen M.R."/>
            <person name="Sondergaard T.E."/>
            <person name="Sorensen J.L."/>
            <person name="Fitzpatrick D.A."/>
            <person name="Frisvad J.C."/>
            <person name="Nielsen K.L."/>
        </authorList>
    </citation>
    <scope>NUCLEOTIDE SEQUENCE</scope>
    <source>
        <strain evidence="8">IBT 29864</strain>
    </source>
</reference>
<dbReference type="RefSeq" id="XP_056559629.1">
    <property type="nucleotide sequence ID" value="XM_056697417.1"/>
</dbReference>
<keyword evidence="3 6" id="KW-0812">Transmembrane</keyword>
<feature type="transmembrane region" description="Helical" evidence="6">
    <location>
        <begin position="354"/>
        <end position="375"/>
    </location>
</feature>